<accession>A0A097PHP0</accession>
<dbReference type="InterPro" id="IPR001436">
    <property type="entry name" value="Alpha-crystallin/sHSP_animal"/>
</dbReference>
<dbReference type="AlphaFoldDB" id="A0A097PHP0"/>
<feature type="domain" description="SHSP" evidence="6">
    <location>
        <begin position="60"/>
        <end position="167"/>
    </location>
</feature>
<dbReference type="PROSITE" id="PS01031">
    <property type="entry name" value="SHSP"/>
    <property type="match status" value="1"/>
</dbReference>
<keyword evidence="1 7" id="KW-0346">Stress response</keyword>
<dbReference type="EMBL" id="KM221902">
    <property type="protein sequence ID" value="AIU47043.1"/>
    <property type="molecule type" value="mRNA"/>
</dbReference>
<dbReference type="PRINTS" id="PR00299">
    <property type="entry name" value="ACRYSTALLIN"/>
</dbReference>
<keyword evidence="3" id="KW-0862">Zinc</keyword>
<dbReference type="GO" id="GO:0009408">
    <property type="term" value="P:response to heat"/>
    <property type="evidence" value="ECO:0007669"/>
    <property type="project" value="UniProtKB-ARBA"/>
</dbReference>
<feature type="binding site" evidence="3">
    <location>
        <position position="109"/>
    </location>
    <ligand>
        <name>Zn(2+)</name>
        <dbReference type="ChEBI" id="CHEBI:29105"/>
        <label>1</label>
    </ligand>
</feature>
<name>A0A097PHP0_9HEMI</name>
<dbReference type="GO" id="GO:0051082">
    <property type="term" value="F:unfolded protein binding"/>
    <property type="evidence" value="ECO:0007669"/>
    <property type="project" value="TreeGrafter"/>
</dbReference>
<evidence type="ECO:0000256" key="3">
    <source>
        <dbReference type="PIRSR" id="PIRSR036514-1"/>
    </source>
</evidence>
<dbReference type="PANTHER" id="PTHR45640">
    <property type="entry name" value="HEAT SHOCK PROTEIN HSP-12.2-RELATED"/>
    <property type="match status" value="1"/>
</dbReference>
<gene>
    <name evidence="7" type="primary">Hsp20</name>
</gene>
<evidence type="ECO:0000256" key="2">
    <source>
        <dbReference type="PIRNR" id="PIRNR036514"/>
    </source>
</evidence>
<feature type="binding site" evidence="3">
    <location>
        <position position="107"/>
    </location>
    <ligand>
        <name>Zn(2+)</name>
        <dbReference type="ChEBI" id="CHEBI:29105"/>
        <label>2</label>
    </ligand>
</feature>
<organism evidence="7">
    <name type="scientific">Phenacoccus solenopsis</name>
    <name type="common">Solenopsis mealybug</name>
    <dbReference type="NCBI Taxonomy" id="483260"/>
    <lineage>
        <taxon>Eukaryota</taxon>
        <taxon>Metazoa</taxon>
        <taxon>Ecdysozoa</taxon>
        <taxon>Arthropoda</taxon>
        <taxon>Hexapoda</taxon>
        <taxon>Insecta</taxon>
        <taxon>Pterygota</taxon>
        <taxon>Neoptera</taxon>
        <taxon>Paraneoptera</taxon>
        <taxon>Hemiptera</taxon>
        <taxon>Sternorrhyncha</taxon>
        <taxon>Coccoidea</taxon>
        <taxon>Pseudococcidae</taxon>
        <taxon>Phenacoccus</taxon>
    </lineage>
</organism>
<evidence type="ECO:0000256" key="5">
    <source>
        <dbReference type="RuleBase" id="RU003616"/>
    </source>
</evidence>
<proteinExistence type="evidence at transcript level"/>
<sequence>MSLVSHIVNDLLEDISNPLAHLYDQHFGLGLCDDDVLYRAPSLLSLIPRRPLSSAIRNRANASVAVNKNSRTNKANEFEVHLDVQQFKPEEIDVKVVDDFLVVEAKHEERQDKHGFISRQFTRRYKLPENINLDAMKSTISSDGVLLISAPIKIENTSSKVREIPIVHTNQPALKHTKVTEKVEKPMVSMAMKMNE</sequence>
<feature type="binding site" evidence="3">
    <location>
        <position position="114"/>
    </location>
    <ligand>
        <name>Zn(2+)</name>
        <dbReference type="ChEBI" id="CHEBI:29105"/>
        <label>1</label>
    </ligand>
</feature>
<dbReference type="PIRSF" id="PIRSF036514">
    <property type="entry name" value="Sm_HSP_B1"/>
    <property type="match status" value="1"/>
</dbReference>
<dbReference type="InterPro" id="IPR055269">
    <property type="entry name" value="Alpha-crystallin/HSP_16"/>
</dbReference>
<dbReference type="InterPro" id="IPR008978">
    <property type="entry name" value="HSP20-like_chaperone"/>
</dbReference>
<evidence type="ECO:0000313" key="7">
    <source>
        <dbReference type="EMBL" id="AIU47043.1"/>
    </source>
</evidence>
<evidence type="ECO:0000256" key="1">
    <source>
        <dbReference type="ARBA" id="ARBA00023016"/>
    </source>
</evidence>
<dbReference type="Gene3D" id="2.60.40.790">
    <property type="match status" value="1"/>
</dbReference>
<dbReference type="GO" id="GO:0005634">
    <property type="term" value="C:nucleus"/>
    <property type="evidence" value="ECO:0007669"/>
    <property type="project" value="TreeGrafter"/>
</dbReference>
<dbReference type="Pfam" id="PF00011">
    <property type="entry name" value="HSP20"/>
    <property type="match status" value="1"/>
</dbReference>
<evidence type="ECO:0000259" key="6">
    <source>
        <dbReference type="PROSITE" id="PS01031"/>
    </source>
</evidence>
<dbReference type="PANTHER" id="PTHR45640:SF13">
    <property type="entry name" value="HEAT SHOCK PROTEIN 22-RELATED"/>
    <property type="match status" value="1"/>
</dbReference>
<dbReference type="InterPro" id="IPR002068">
    <property type="entry name" value="A-crystallin/Hsp20_dom"/>
</dbReference>
<dbReference type="GO" id="GO:0005737">
    <property type="term" value="C:cytoplasm"/>
    <property type="evidence" value="ECO:0007669"/>
    <property type="project" value="TreeGrafter"/>
</dbReference>
<dbReference type="GO" id="GO:0042026">
    <property type="term" value="P:protein refolding"/>
    <property type="evidence" value="ECO:0007669"/>
    <property type="project" value="TreeGrafter"/>
</dbReference>
<dbReference type="SUPFAM" id="SSF49764">
    <property type="entry name" value="HSP20-like chaperones"/>
    <property type="match status" value="1"/>
</dbReference>
<keyword evidence="3" id="KW-0479">Metal-binding</keyword>
<protein>
    <submittedName>
        <fullName evidence="7">Heat shock protein</fullName>
    </submittedName>
</protein>
<reference evidence="7" key="1">
    <citation type="submission" date="2014-07" db="EMBL/GenBank/DDBJ databases">
        <title>Selection of reference genes in Phenacoccus solenopsis Tinsley under different temperatures.</title>
        <authorList>
            <person name="Fang C."/>
        </authorList>
    </citation>
    <scope>NUCLEOTIDE SEQUENCE</scope>
</reference>
<comment type="similarity">
    <text evidence="2 4 5">Belongs to the small heat shock protein (HSP20) family.</text>
</comment>
<dbReference type="CDD" id="cd06526">
    <property type="entry name" value="metazoan_ACD"/>
    <property type="match status" value="1"/>
</dbReference>
<dbReference type="GO" id="GO:0046872">
    <property type="term" value="F:metal ion binding"/>
    <property type="evidence" value="ECO:0007669"/>
    <property type="project" value="UniProtKB-KW"/>
</dbReference>
<evidence type="ECO:0000256" key="4">
    <source>
        <dbReference type="PROSITE-ProRule" id="PRU00285"/>
    </source>
</evidence>